<comment type="caution">
    <text evidence="4">The sequence shown here is derived from an EMBL/GenBank/DDBJ whole genome shotgun (WGS) entry which is preliminary data.</text>
</comment>
<evidence type="ECO:0000256" key="1">
    <source>
        <dbReference type="SAM" id="MobiDB-lite"/>
    </source>
</evidence>
<dbReference type="Gene3D" id="3.80.10.10">
    <property type="entry name" value="Ribonuclease Inhibitor"/>
    <property type="match status" value="1"/>
</dbReference>
<dbReference type="PANTHER" id="PTHR34145">
    <property type="entry name" value="OS02G0105600 PROTEIN"/>
    <property type="match status" value="1"/>
</dbReference>
<dbReference type="InterPro" id="IPR036047">
    <property type="entry name" value="F-box-like_dom_sf"/>
</dbReference>
<feature type="domain" description="F-box" evidence="2">
    <location>
        <begin position="64"/>
        <end position="97"/>
    </location>
</feature>
<dbReference type="SUPFAM" id="SSF81383">
    <property type="entry name" value="F-box domain"/>
    <property type="match status" value="1"/>
</dbReference>
<dbReference type="Pfam" id="PF23622">
    <property type="entry name" value="LRR_At1g61320_AtMIF1"/>
    <property type="match status" value="1"/>
</dbReference>
<sequence>MGLLDLMRLMPMKRQRDQQRRRRQAKTRARDGSIASSRLKRKGSPCQLDDDSQGADLEIHSGPSLPEDMWHHIHSLMPMRDAARVACVSRSFLHSWRCHPNLSFSKNTLGLNKNAFQEDKSARVFYIKVDHILRKHLGGVKKLKIQIDSDYSAKDSCYLNNWLQTAVTPGIEELTLILIPHDAKYTFPCSILSNGSGDTIQHLHLGNCSFRPTVTFGGLRSLTRLHLCHVCITGDELGFLLSHSPALERLELKCCNKIVRLKVPHLLQRLSYLEVTGCTKLKFIDNEAPNVSSFAFGGENTVHLSLGETSQIKSLSMNRPGSVFYARAELPSSMPNLEALTIYSQEEMAHAPMLHSKFIHLRHLSMVLTGALLYPIYDYLSLASFLDAAPSLETFDLDLWQRDMENASVFADPADLRQMRELQHHNLRSLRITGFSSVKSLVELTCNILESITSLERLTLESTQSVLRCSDRGNKSGKCFPLDSDILTEGYRGVLAIRRYIEPRVPSTVKLQVLEPCSCHAAVL</sequence>
<name>A0A921QEP5_SORBI</name>
<dbReference type="InterPro" id="IPR053772">
    <property type="entry name" value="At1g61320/At1g61330-like"/>
</dbReference>
<reference evidence="4" key="1">
    <citation type="journal article" date="2019" name="BMC Genomics">
        <title>A new reference genome for Sorghum bicolor reveals high levels of sequence similarity between sweet and grain genotypes: implications for the genetics of sugar metabolism.</title>
        <authorList>
            <person name="Cooper E.A."/>
            <person name="Brenton Z.W."/>
            <person name="Flinn B.S."/>
            <person name="Jenkins J."/>
            <person name="Shu S."/>
            <person name="Flowers D."/>
            <person name="Luo F."/>
            <person name="Wang Y."/>
            <person name="Xia P."/>
            <person name="Barry K."/>
            <person name="Daum C."/>
            <person name="Lipzen A."/>
            <person name="Yoshinaga Y."/>
            <person name="Schmutz J."/>
            <person name="Saski C."/>
            <person name="Vermerris W."/>
            <person name="Kresovich S."/>
        </authorList>
    </citation>
    <scope>NUCLEOTIDE SEQUENCE</scope>
</reference>
<dbReference type="InterPro" id="IPR055357">
    <property type="entry name" value="LRR_At1g61320_AtMIF1"/>
</dbReference>
<dbReference type="Pfam" id="PF00646">
    <property type="entry name" value="F-box"/>
    <property type="match status" value="1"/>
</dbReference>
<accession>A0A921QEP5</accession>
<protein>
    <recommendedName>
        <fullName evidence="6">F-box domain-containing protein</fullName>
    </recommendedName>
</protein>
<feature type="domain" description="At1g61320/AtMIF1 LRR" evidence="3">
    <location>
        <begin position="132"/>
        <end position="518"/>
    </location>
</feature>
<dbReference type="Proteomes" id="UP000807115">
    <property type="component" value="Chromosome 8"/>
</dbReference>
<dbReference type="AlphaFoldDB" id="A0A921QEP5"/>
<evidence type="ECO:0008006" key="6">
    <source>
        <dbReference type="Google" id="ProtNLM"/>
    </source>
</evidence>
<dbReference type="SUPFAM" id="SSF52058">
    <property type="entry name" value="L domain-like"/>
    <property type="match status" value="1"/>
</dbReference>
<evidence type="ECO:0000313" key="5">
    <source>
        <dbReference type="Proteomes" id="UP000807115"/>
    </source>
</evidence>
<dbReference type="InterPro" id="IPR001810">
    <property type="entry name" value="F-box_dom"/>
</dbReference>
<evidence type="ECO:0000259" key="2">
    <source>
        <dbReference type="Pfam" id="PF00646"/>
    </source>
</evidence>
<feature type="region of interest" description="Disordered" evidence="1">
    <location>
        <begin position="11"/>
        <end position="57"/>
    </location>
</feature>
<dbReference type="EMBL" id="CM027687">
    <property type="protein sequence ID" value="KAG0519725.1"/>
    <property type="molecule type" value="Genomic_DNA"/>
</dbReference>
<organism evidence="4 5">
    <name type="scientific">Sorghum bicolor</name>
    <name type="common">Sorghum</name>
    <name type="synonym">Sorghum vulgare</name>
    <dbReference type="NCBI Taxonomy" id="4558"/>
    <lineage>
        <taxon>Eukaryota</taxon>
        <taxon>Viridiplantae</taxon>
        <taxon>Streptophyta</taxon>
        <taxon>Embryophyta</taxon>
        <taxon>Tracheophyta</taxon>
        <taxon>Spermatophyta</taxon>
        <taxon>Magnoliopsida</taxon>
        <taxon>Liliopsida</taxon>
        <taxon>Poales</taxon>
        <taxon>Poaceae</taxon>
        <taxon>PACMAD clade</taxon>
        <taxon>Panicoideae</taxon>
        <taxon>Andropogonodae</taxon>
        <taxon>Andropogoneae</taxon>
        <taxon>Sorghinae</taxon>
        <taxon>Sorghum</taxon>
    </lineage>
</organism>
<dbReference type="PANTHER" id="PTHR34145:SF43">
    <property type="entry name" value="F-BOX DOMAIN PROTEIN"/>
    <property type="match status" value="1"/>
</dbReference>
<evidence type="ECO:0000259" key="3">
    <source>
        <dbReference type="Pfam" id="PF23622"/>
    </source>
</evidence>
<proteinExistence type="predicted"/>
<evidence type="ECO:0000313" key="4">
    <source>
        <dbReference type="EMBL" id="KAG0519725.1"/>
    </source>
</evidence>
<dbReference type="InterPro" id="IPR032675">
    <property type="entry name" value="LRR_dom_sf"/>
</dbReference>
<reference evidence="4" key="2">
    <citation type="submission" date="2020-10" db="EMBL/GenBank/DDBJ databases">
        <authorList>
            <person name="Cooper E.A."/>
            <person name="Brenton Z.W."/>
            <person name="Flinn B.S."/>
            <person name="Jenkins J."/>
            <person name="Shu S."/>
            <person name="Flowers D."/>
            <person name="Luo F."/>
            <person name="Wang Y."/>
            <person name="Xia P."/>
            <person name="Barry K."/>
            <person name="Daum C."/>
            <person name="Lipzen A."/>
            <person name="Yoshinaga Y."/>
            <person name="Schmutz J."/>
            <person name="Saski C."/>
            <person name="Vermerris W."/>
            <person name="Kresovich S."/>
        </authorList>
    </citation>
    <scope>NUCLEOTIDE SEQUENCE</scope>
</reference>
<gene>
    <name evidence="4" type="ORF">BDA96_08G011000</name>
</gene>